<dbReference type="RefSeq" id="WP_344670797.1">
    <property type="nucleotide sequence ID" value="NZ_BAAAQN010000067.1"/>
</dbReference>
<keyword evidence="3" id="KW-1185">Reference proteome</keyword>
<evidence type="ECO:0000313" key="3">
    <source>
        <dbReference type="Proteomes" id="UP001500751"/>
    </source>
</evidence>
<sequence length="357" mass="38617">MSLTLHVATDRWRAHQDGVLARHPDLVPVVKGVNGYGLGLPDLMEAASELAARGVDITAVGTAAEAEVAKNHYSGRLLVLMPYLPGEEVHDLPDRVIRTAAGVEALEALAGRRVVVDLMTAMRRFGLDKSEIPKLAEALESDQVRLEGFSVHMPLNRVGGGRGGRDFVREVSDWIDALVAAAIPVRTLYVSHLSPEEISTLAKRYPGTAVRPRIGTELWLGDRKALQARGTVHSVQKVSKGDRFGYRQNKVRGDGYLVVASGGTAHGVGLENPKNFPRGLGGLAPRAKYVARNGLALLNRTMSPFAWQGKTLWFAEPPHMQVSVLFVPAGVTPPAVGDELALEVSPVMTHFDRVVFD</sequence>
<dbReference type="InterPro" id="IPR001608">
    <property type="entry name" value="Ala_racemase_N"/>
</dbReference>
<comment type="caution">
    <text evidence="2">The sequence shown here is derived from an EMBL/GenBank/DDBJ whole genome shotgun (WGS) entry which is preliminary data.</text>
</comment>
<dbReference type="SUPFAM" id="SSF51419">
    <property type="entry name" value="PLP-binding barrel"/>
    <property type="match status" value="1"/>
</dbReference>
<feature type="domain" description="Alanine racemase N-terminal" evidence="1">
    <location>
        <begin position="21"/>
        <end position="155"/>
    </location>
</feature>
<protein>
    <submittedName>
        <fullName evidence="2">Alanine racemase</fullName>
    </submittedName>
</protein>
<dbReference type="Pfam" id="PF01168">
    <property type="entry name" value="Ala_racemase_N"/>
    <property type="match status" value="1"/>
</dbReference>
<dbReference type="InterPro" id="IPR029066">
    <property type="entry name" value="PLP-binding_barrel"/>
</dbReference>
<name>A0ABP5GZE2_9ACTN</name>
<dbReference type="InterPro" id="IPR009006">
    <property type="entry name" value="Ala_racemase/Decarboxylase_C"/>
</dbReference>
<dbReference type="EMBL" id="BAAAQN010000067">
    <property type="protein sequence ID" value="GAA2057348.1"/>
    <property type="molecule type" value="Genomic_DNA"/>
</dbReference>
<proteinExistence type="predicted"/>
<evidence type="ECO:0000313" key="2">
    <source>
        <dbReference type="EMBL" id="GAA2057348.1"/>
    </source>
</evidence>
<dbReference type="Proteomes" id="UP001500751">
    <property type="component" value="Unassembled WGS sequence"/>
</dbReference>
<evidence type="ECO:0000259" key="1">
    <source>
        <dbReference type="Pfam" id="PF01168"/>
    </source>
</evidence>
<gene>
    <name evidence="2" type="ORF">GCM10009839_78430</name>
</gene>
<reference evidence="3" key="1">
    <citation type="journal article" date="2019" name="Int. J. Syst. Evol. Microbiol.">
        <title>The Global Catalogue of Microorganisms (GCM) 10K type strain sequencing project: providing services to taxonomists for standard genome sequencing and annotation.</title>
        <authorList>
            <consortium name="The Broad Institute Genomics Platform"/>
            <consortium name="The Broad Institute Genome Sequencing Center for Infectious Disease"/>
            <person name="Wu L."/>
            <person name="Ma J."/>
        </authorList>
    </citation>
    <scope>NUCLEOTIDE SEQUENCE [LARGE SCALE GENOMIC DNA]</scope>
    <source>
        <strain evidence="3">JCM 16014</strain>
    </source>
</reference>
<dbReference type="Gene3D" id="2.40.37.10">
    <property type="entry name" value="Lyase, Ornithine Decarboxylase, Chain A, domain 1"/>
    <property type="match status" value="1"/>
</dbReference>
<dbReference type="Gene3D" id="3.20.20.10">
    <property type="entry name" value="Alanine racemase"/>
    <property type="match status" value="1"/>
</dbReference>
<organism evidence="2 3">
    <name type="scientific">Catenulispora yoronensis</name>
    <dbReference type="NCBI Taxonomy" id="450799"/>
    <lineage>
        <taxon>Bacteria</taxon>
        <taxon>Bacillati</taxon>
        <taxon>Actinomycetota</taxon>
        <taxon>Actinomycetes</taxon>
        <taxon>Catenulisporales</taxon>
        <taxon>Catenulisporaceae</taxon>
        <taxon>Catenulispora</taxon>
    </lineage>
</organism>
<accession>A0ABP5GZE2</accession>